<dbReference type="EMBL" id="CP048852">
    <property type="protein sequence ID" value="QIW81056.1"/>
    <property type="molecule type" value="Genomic_DNA"/>
</dbReference>
<proteinExistence type="predicted"/>
<organism evidence="2 3">
    <name type="scientific">Bacillus tequilensis</name>
    <dbReference type="NCBI Taxonomy" id="227866"/>
    <lineage>
        <taxon>Bacteria</taxon>
        <taxon>Bacillati</taxon>
        <taxon>Bacillota</taxon>
        <taxon>Bacilli</taxon>
        <taxon>Bacillales</taxon>
        <taxon>Bacillaceae</taxon>
        <taxon>Bacillus</taxon>
    </lineage>
</organism>
<keyword evidence="3" id="KW-1185">Reference proteome</keyword>
<dbReference type="RefSeq" id="WP_024714633.1">
    <property type="nucleotide sequence ID" value="NZ_CP048852.1"/>
</dbReference>
<sequence length="105" mass="11639">MKLRHLLLGAGLGICTAVIVKQYVMKPYISSEKALRIVKSAFKQRGPIDGSWIYTQPEPYNVNGETVQVYKTGITRSAFGELEQYEVMVDAKTGEIVDVIDTIAS</sequence>
<name>A0A6H0WP15_9BACI</name>
<dbReference type="Proteomes" id="UP000501914">
    <property type="component" value="Chromosome"/>
</dbReference>
<dbReference type="Pfam" id="PF03413">
    <property type="entry name" value="PepSY"/>
    <property type="match status" value="1"/>
</dbReference>
<accession>A0A6H0WP15</accession>
<evidence type="ECO:0000313" key="2">
    <source>
        <dbReference type="EMBL" id="QIW81056.1"/>
    </source>
</evidence>
<protein>
    <recommendedName>
        <fullName evidence="1">PepSY domain-containing protein</fullName>
    </recommendedName>
</protein>
<dbReference type="AlphaFoldDB" id="A0A6H0WP15"/>
<dbReference type="KEGG" id="bteq:G4P54_15220"/>
<reference evidence="2 3" key="1">
    <citation type="submission" date="2020-02" db="EMBL/GenBank/DDBJ databases">
        <title>Genome sequencing, annotation and comparative genomic analysis of Bacillus tequilensis EA-CB0015, an effective biological control agent against Pseudocercospora fijiensis in banana plants.</title>
        <authorList>
            <person name="Cuellar-Gaviria T.Z."/>
            <person name="Ju K.-S."/>
            <person name="Villegas-Escobar V."/>
        </authorList>
    </citation>
    <scope>NUCLEOTIDE SEQUENCE [LARGE SCALE GENOMIC DNA]</scope>
    <source>
        <strain evidence="2 3">EA-CB0015</strain>
    </source>
</reference>
<feature type="domain" description="PepSY" evidence="1">
    <location>
        <begin position="29"/>
        <end position="99"/>
    </location>
</feature>
<evidence type="ECO:0000259" key="1">
    <source>
        <dbReference type="Pfam" id="PF03413"/>
    </source>
</evidence>
<gene>
    <name evidence="2" type="ORF">G4P54_15220</name>
</gene>
<dbReference type="InterPro" id="IPR025711">
    <property type="entry name" value="PepSY"/>
</dbReference>
<evidence type="ECO:0000313" key="3">
    <source>
        <dbReference type="Proteomes" id="UP000501914"/>
    </source>
</evidence>